<dbReference type="EMBL" id="NJGU01000018">
    <property type="protein sequence ID" value="OWY26570.1"/>
    <property type="molecule type" value="Genomic_DNA"/>
</dbReference>
<feature type="signal peptide" evidence="3">
    <location>
        <begin position="1"/>
        <end position="20"/>
    </location>
</feature>
<dbReference type="Proteomes" id="UP000197596">
    <property type="component" value="Unassembled WGS sequence"/>
</dbReference>
<comment type="caution">
    <text evidence="5">The sequence shown here is derived from an EMBL/GenBank/DDBJ whole genome shotgun (WGS) entry which is preliminary data.</text>
</comment>
<protein>
    <submittedName>
        <fullName evidence="5">ABC transporter permease</fullName>
    </submittedName>
</protein>
<sequence>MKRILLGLAVCAAWHVGAQAQITNDKVRIGFVTDMSGPFADNDGPGGLEAIRMAVADFGGNVNGKPIEILSADHQNKADNASAKVREWADVQHVDMVVGGANSAAMLAVNRLVESKKFVFLVVSAGAPQFTNEECTPYTVQYAYNTTAVARALASATVKQGGKSWYFLTSDYTFGHSLEGEATKVVNENGGKVLGRVRHPINTEDFSSFLIQAQSSKANVLALASSGSDTLNAIKGAREFGLTQSMKVAGLLLFMNNVDSLGLKNAQGLLLSESWYWDQDDASRAFAKRYFAKMKRMPNSLQAANYSATMNYLKAVKAAGSDEPAKVMKQLRSAGINDMYAKGEVRADGQMVHDFHLYEVKKPGESKGAWDYLKTVATIPGKDAFTPLAESKCAATKKP</sequence>
<reference evidence="5 6" key="1">
    <citation type="submission" date="2017-06" db="EMBL/GenBank/DDBJ databases">
        <title>Herbaspirillum phytohormonus sp. nov., isolated from the root nodule of Robinia pseudoacacia in lead-zinc mine.</title>
        <authorList>
            <person name="Fan M."/>
            <person name="Lin Y."/>
        </authorList>
    </citation>
    <scope>NUCLEOTIDE SEQUENCE [LARGE SCALE GENOMIC DNA]</scope>
    <source>
        <strain evidence="5 6">HZ10</strain>
    </source>
</reference>
<evidence type="ECO:0000256" key="3">
    <source>
        <dbReference type="SAM" id="SignalP"/>
    </source>
</evidence>
<evidence type="ECO:0000259" key="4">
    <source>
        <dbReference type="Pfam" id="PF13458"/>
    </source>
</evidence>
<dbReference type="AlphaFoldDB" id="A0A246WK26"/>
<name>A0A246WK26_9BURK</name>
<feature type="domain" description="Leucine-binding protein" evidence="4">
    <location>
        <begin position="26"/>
        <end position="362"/>
    </location>
</feature>
<evidence type="ECO:0000256" key="1">
    <source>
        <dbReference type="ARBA" id="ARBA00010062"/>
    </source>
</evidence>
<gene>
    <name evidence="5" type="ORF">CEJ42_23500</name>
</gene>
<dbReference type="InterPro" id="IPR028081">
    <property type="entry name" value="Leu-bd"/>
</dbReference>
<dbReference type="CDD" id="cd06327">
    <property type="entry name" value="PBP1_SBP-like"/>
    <property type="match status" value="1"/>
</dbReference>
<dbReference type="SUPFAM" id="SSF53822">
    <property type="entry name" value="Periplasmic binding protein-like I"/>
    <property type="match status" value="1"/>
</dbReference>
<keyword evidence="2 3" id="KW-0732">Signal</keyword>
<evidence type="ECO:0000256" key="2">
    <source>
        <dbReference type="ARBA" id="ARBA00022729"/>
    </source>
</evidence>
<organism evidence="5 6">
    <name type="scientific">Herbaspirillum robiniae</name>
    <dbReference type="NCBI Taxonomy" id="2014887"/>
    <lineage>
        <taxon>Bacteria</taxon>
        <taxon>Pseudomonadati</taxon>
        <taxon>Pseudomonadota</taxon>
        <taxon>Betaproteobacteria</taxon>
        <taxon>Burkholderiales</taxon>
        <taxon>Oxalobacteraceae</taxon>
        <taxon>Herbaspirillum</taxon>
    </lineage>
</organism>
<feature type="chain" id="PRO_5013009847" evidence="3">
    <location>
        <begin position="21"/>
        <end position="399"/>
    </location>
</feature>
<dbReference type="PANTHER" id="PTHR30483:SF6">
    <property type="entry name" value="PERIPLASMIC BINDING PROTEIN OF ABC TRANSPORTER FOR NATURAL AMINO ACIDS"/>
    <property type="match status" value="1"/>
</dbReference>
<evidence type="ECO:0000313" key="6">
    <source>
        <dbReference type="Proteomes" id="UP000197596"/>
    </source>
</evidence>
<dbReference type="Gene3D" id="3.40.50.2300">
    <property type="match status" value="2"/>
</dbReference>
<proteinExistence type="inferred from homology"/>
<accession>A0A246WK26</accession>
<dbReference type="RefSeq" id="WP_088752737.1">
    <property type="nucleotide sequence ID" value="NZ_NJGU01000018.1"/>
</dbReference>
<dbReference type="Pfam" id="PF13458">
    <property type="entry name" value="Peripla_BP_6"/>
    <property type="match status" value="1"/>
</dbReference>
<comment type="similarity">
    <text evidence="1">Belongs to the leucine-binding protein family.</text>
</comment>
<evidence type="ECO:0000313" key="5">
    <source>
        <dbReference type="EMBL" id="OWY26570.1"/>
    </source>
</evidence>
<dbReference type="InterPro" id="IPR028082">
    <property type="entry name" value="Peripla_BP_I"/>
</dbReference>
<dbReference type="InterPro" id="IPR051010">
    <property type="entry name" value="BCAA_transport"/>
</dbReference>
<dbReference type="PANTHER" id="PTHR30483">
    <property type="entry name" value="LEUCINE-SPECIFIC-BINDING PROTEIN"/>
    <property type="match status" value="1"/>
</dbReference>